<comment type="caution">
    <text evidence="2">The sequence shown here is derived from an EMBL/GenBank/DDBJ whole genome shotgun (WGS) entry which is preliminary data.</text>
</comment>
<feature type="transmembrane region" description="Helical" evidence="1">
    <location>
        <begin position="44"/>
        <end position="70"/>
    </location>
</feature>
<name>A0ABU2MTX3_9ACTN</name>
<keyword evidence="1" id="KW-0472">Membrane</keyword>
<feature type="transmembrane region" description="Helical" evidence="1">
    <location>
        <begin position="96"/>
        <end position="116"/>
    </location>
</feature>
<dbReference type="EMBL" id="JAVREL010000012">
    <property type="protein sequence ID" value="MDT0345086.1"/>
    <property type="molecule type" value="Genomic_DNA"/>
</dbReference>
<gene>
    <name evidence="2" type="ORF">RM590_21120</name>
</gene>
<dbReference type="Proteomes" id="UP001183246">
    <property type="component" value="Unassembled WGS sequence"/>
</dbReference>
<protein>
    <recommendedName>
        <fullName evidence="4">ABC transporter permease</fullName>
    </recommendedName>
</protein>
<keyword evidence="3" id="KW-1185">Reference proteome</keyword>
<feature type="transmembrane region" description="Helical" evidence="1">
    <location>
        <begin position="128"/>
        <end position="148"/>
    </location>
</feature>
<feature type="transmembrane region" description="Helical" evidence="1">
    <location>
        <begin position="12"/>
        <end position="32"/>
    </location>
</feature>
<evidence type="ECO:0000313" key="2">
    <source>
        <dbReference type="EMBL" id="MDT0345086.1"/>
    </source>
</evidence>
<feature type="transmembrane region" description="Helical" evidence="1">
    <location>
        <begin position="155"/>
        <end position="175"/>
    </location>
</feature>
<keyword evidence="1" id="KW-1133">Transmembrane helix</keyword>
<accession>A0ABU2MTX3</accession>
<evidence type="ECO:0008006" key="4">
    <source>
        <dbReference type="Google" id="ProtNLM"/>
    </source>
</evidence>
<evidence type="ECO:0000256" key="1">
    <source>
        <dbReference type="SAM" id="Phobius"/>
    </source>
</evidence>
<proteinExistence type="predicted"/>
<sequence>MKIPTRLRVGSALWAFPLVAGMAGFCFFESFVPDFRVHEDQPDYAPTVTSAVLASLSPMVYAATSSLAAWESGRLRRDGVWGLAPARRRFRVAMDAVLPVVLLAWLVIAAVVAMALVREGVAPSLPSLSLPALAISVALAHAVIGFVVGLVVPRLIAAPLLAVGVFYAIAASWSYEPFWLRHISGRFPTDLMYGELPTLEAILPHLLFTGSIAAGLVLLCTAPHGSR</sequence>
<dbReference type="RefSeq" id="WP_311706211.1">
    <property type="nucleotide sequence ID" value="NZ_JAVREL010000012.1"/>
</dbReference>
<reference evidence="3" key="1">
    <citation type="submission" date="2023-07" db="EMBL/GenBank/DDBJ databases">
        <title>30 novel species of actinomycetes from the DSMZ collection.</title>
        <authorList>
            <person name="Nouioui I."/>
        </authorList>
    </citation>
    <scope>NUCLEOTIDE SEQUENCE [LARGE SCALE GENOMIC DNA]</scope>
    <source>
        <strain evidence="3">DSM 44938</strain>
    </source>
</reference>
<feature type="transmembrane region" description="Helical" evidence="1">
    <location>
        <begin position="202"/>
        <end position="222"/>
    </location>
</feature>
<evidence type="ECO:0000313" key="3">
    <source>
        <dbReference type="Proteomes" id="UP001183246"/>
    </source>
</evidence>
<keyword evidence="1" id="KW-0812">Transmembrane</keyword>
<organism evidence="2 3">
    <name type="scientific">Streptomyces litchfieldiae</name>
    <dbReference type="NCBI Taxonomy" id="3075543"/>
    <lineage>
        <taxon>Bacteria</taxon>
        <taxon>Bacillati</taxon>
        <taxon>Actinomycetota</taxon>
        <taxon>Actinomycetes</taxon>
        <taxon>Kitasatosporales</taxon>
        <taxon>Streptomycetaceae</taxon>
        <taxon>Streptomyces</taxon>
    </lineage>
</organism>